<dbReference type="PANTHER" id="PTHR30483">
    <property type="entry name" value="LEUCINE-SPECIFIC-BINDING PROTEIN"/>
    <property type="match status" value="1"/>
</dbReference>
<sequence length="379" mass="40009">MATRRAAERFSLALLPLLAAWALLACAPPEPVRIGFVGGLSGRVADLGSEGKDGAQLAIEQANAADGLAGRRIELLVRDDAQDAETARRAMRELIDAGVEVIVGPMTSAMAEVVIPLADEAGVTLISPTVTSSRFSGRDDHFFRVISATTEYARAAAGFLAGERGARRAALIIDQGNLAYTADWAEQFGAAFAEGGGAVLRVERFSSGEEASLLPQVARMLEARPDALVVVAGAVDAARIVQLLRQRAAQLDLLIADWAATERFVELGGAAAEGVFAPQYFDREDQAERFRAFRAAYEERFGASPGFASVAGYDAANVALAAVAGRSGASVKARLLAQGRFEGVQRSIVFDRYGDSSRPIHLTVVREGRFMPASGGGGR</sequence>
<dbReference type="Gene3D" id="3.40.50.2300">
    <property type="match status" value="2"/>
</dbReference>
<accession>A0ABR9BEZ1</accession>
<dbReference type="InterPro" id="IPR028082">
    <property type="entry name" value="Peripla_BP_I"/>
</dbReference>
<dbReference type="EMBL" id="JACYTO010000002">
    <property type="protein sequence ID" value="MBD8504529.1"/>
    <property type="molecule type" value="Genomic_DNA"/>
</dbReference>
<evidence type="ECO:0000256" key="4">
    <source>
        <dbReference type="ARBA" id="ARBA00022970"/>
    </source>
</evidence>
<dbReference type="SUPFAM" id="SSF53822">
    <property type="entry name" value="Periplasmic binding protein-like I"/>
    <property type="match status" value="1"/>
</dbReference>
<dbReference type="PRINTS" id="PR00337">
    <property type="entry name" value="LEUILEVALBP"/>
</dbReference>
<dbReference type="InterPro" id="IPR028081">
    <property type="entry name" value="Leu-bd"/>
</dbReference>
<dbReference type="InterPro" id="IPR000709">
    <property type="entry name" value="Leu_Ile_Val-bd"/>
</dbReference>
<dbReference type="InterPro" id="IPR051010">
    <property type="entry name" value="BCAA_transport"/>
</dbReference>
<dbReference type="RefSeq" id="WP_187719265.1">
    <property type="nucleotide sequence ID" value="NZ_JACTAH010000002.1"/>
</dbReference>
<keyword evidence="2" id="KW-0813">Transport</keyword>
<reference evidence="8" key="1">
    <citation type="submission" date="2023-07" db="EMBL/GenBank/DDBJ databases">
        <title>Thauera sp. CAU 1555 isolated from sand of Yaerae Beach.</title>
        <authorList>
            <person name="Kim W."/>
        </authorList>
    </citation>
    <scope>NUCLEOTIDE SEQUENCE [LARGE SCALE GENOMIC DNA]</scope>
    <source>
        <strain evidence="8">CAU 1555</strain>
    </source>
</reference>
<keyword evidence="3 5" id="KW-0732">Signal</keyword>
<evidence type="ECO:0000313" key="8">
    <source>
        <dbReference type="Proteomes" id="UP000603602"/>
    </source>
</evidence>
<organism evidence="7 8">
    <name type="scientific">Thauera sedimentorum</name>
    <dbReference type="NCBI Taxonomy" id="2767595"/>
    <lineage>
        <taxon>Bacteria</taxon>
        <taxon>Pseudomonadati</taxon>
        <taxon>Pseudomonadota</taxon>
        <taxon>Betaproteobacteria</taxon>
        <taxon>Rhodocyclales</taxon>
        <taxon>Zoogloeaceae</taxon>
        <taxon>Thauera</taxon>
    </lineage>
</organism>
<evidence type="ECO:0000256" key="1">
    <source>
        <dbReference type="ARBA" id="ARBA00010062"/>
    </source>
</evidence>
<dbReference type="Proteomes" id="UP000603602">
    <property type="component" value="Unassembled WGS sequence"/>
</dbReference>
<keyword evidence="4" id="KW-0029">Amino-acid transport</keyword>
<protein>
    <submittedName>
        <fullName evidence="7">ABC transporter substrate-binding protein</fullName>
    </submittedName>
</protein>
<evidence type="ECO:0000256" key="3">
    <source>
        <dbReference type="ARBA" id="ARBA00022729"/>
    </source>
</evidence>
<evidence type="ECO:0000256" key="5">
    <source>
        <dbReference type="SAM" id="SignalP"/>
    </source>
</evidence>
<evidence type="ECO:0000256" key="2">
    <source>
        <dbReference type="ARBA" id="ARBA00022448"/>
    </source>
</evidence>
<proteinExistence type="inferred from homology"/>
<evidence type="ECO:0000313" key="7">
    <source>
        <dbReference type="EMBL" id="MBD8504529.1"/>
    </source>
</evidence>
<gene>
    <name evidence="7" type="ORF">IFO67_16690</name>
</gene>
<comment type="similarity">
    <text evidence="1">Belongs to the leucine-binding protein family.</text>
</comment>
<dbReference type="PROSITE" id="PS51257">
    <property type="entry name" value="PROKAR_LIPOPROTEIN"/>
    <property type="match status" value="1"/>
</dbReference>
<keyword evidence="8" id="KW-1185">Reference proteome</keyword>
<dbReference type="Pfam" id="PF13458">
    <property type="entry name" value="Peripla_BP_6"/>
    <property type="match status" value="1"/>
</dbReference>
<evidence type="ECO:0000259" key="6">
    <source>
        <dbReference type="Pfam" id="PF13458"/>
    </source>
</evidence>
<dbReference type="PANTHER" id="PTHR30483:SF6">
    <property type="entry name" value="PERIPLASMIC BINDING PROTEIN OF ABC TRANSPORTER FOR NATURAL AMINO ACIDS"/>
    <property type="match status" value="1"/>
</dbReference>
<name>A0ABR9BEZ1_9RHOO</name>
<comment type="caution">
    <text evidence="7">The sequence shown here is derived from an EMBL/GenBank/DDBJ whole genome shotgun (WGS) entry which is preliminary data.</text>
</comment>
<feature type="domain" description="Leucine-binding protein" evidence="6">
    <location>
        <begin position="31"/>
        <end position="352"/>
    </location>
</feature>
<feature type="signal peptide" evidence="5">
    <location>
        <begin position="1"/>
        <end position="27"/>
    </location>
</feature>
<feature type="chain" id="PRO_5047051561" evidence="5">
    <location>
        <begin position="28"/>
        <end position="379"/>
    </location>
</feature>